<dbReference type="Pfam" id="PF08482">
    <property type="entry name" value="HrpB_C"/>
    <property type="match status" value="1"/>
</dbReference>
<dbReference type="InterPro" id="IPR013689">
    <property type="entry name" value="RNA_helicase_ATP-dep_HrpB_C"/>
</dbReference>
<dbReference type="AlphaFoldDB" id="A0A1E8CL99"/>
<dbReference type="SMART" id="SM00490">
    <property type="entry name" value="HELICc"/>
    <property type="match status" value="1"/>
</dbReference>
<dbReference type="Proteomes" id="UP000175669">
    <property type="component" value="Unassembled WGS sequence"/>
</dbReference>
<dbReference type="PANTHER" id="PTHR43519">
    <property type="entry name" value="ATP-DEPENDENT RNA HELICASE HRPB"/>
    <property type="match status" value="1"/>
</dbReference>
<evidence type="ECO:0000256" key="5">
    <source>
        <dbReference type="SAM" id="MobiDB-lite"/>
    </source>
</evidence>
<evidence type="ECO:0000259" key="6">
    <source>
        <dbReference type="PROSITE" id="PS51192"/>
    </source>
</evidence>
<dbReference type="InterPro" id="IPR014001">
    <property type="entry name" value="Helicase_ATP-bd"/>
</dbReference>
<evidence type="ECO:0000256" key="3">
    <source>
        <dbReference type="ARBA" id="ARBA00022806"/>
    </source>
</evidence>
<reference evidence="9" key="1">
    <citation type="submission" date="2016-07" db="EMBL/GenBank/DDBJ databases">
        <authorList>
            <person name="Florea S."/>
            <person name="Webb J.S."/>
            <person name="Jaromczyk J."/>
            <person name="Schardl C.L."/>
        </authorList>
    </citation>
    <scope>NUCLEOTIDE SEQUENCE [LARGE SCALE GENOMIC DNA]</scope>
    <source>
        <strain evidence="9">KCTC 42131</strain>
    </source>
</reference>
<dbReference type="GO" id="GO:0004386">
    <property type="term" value="F:helicase activity"/>
    <property type="evidence" value="ECO:0007669"/>
    <property type="project" value="UniProtKB-KW"/>
</dbReference>
<evidence type="ECO:0000259" key="7">
    <source>
        <dbReference type="PROSITE" id="PS51194"/>
    </source>
</evidence>
<evidence type="ECO:0000313" key="8">
    <source>
        <dbReference type="EMBL" id="OFE13230.1"/>
    </source>
</evidence>
<keyword evidence="2" id="KW-0378">Hydrolase</keyword>
<dbReference type="PIRSF" id="PIRSF005496">
    <property type="entry name" value="ATP_hel_hrpB"/>
    <property type="match status" value="1"/>
</dbReference>
<dbReference type="Pfam" id="PF00270">
    <property type="entry name" value="DEAD"/>
    <property type="match status" value="1"/>
</dbReference>
<dbReference type="CDD" id="cd17990">
    <property type="entry name" value="DEXHc_HrpB"/>
    <property type="match status" value="1"/>
</dbReference>
<keyword evidence="9" id="KW-1185">Reference proteome</keyword>
<dbReference type="PROSITE" id="PS51192">
    <property type="entry name" value="HELICASE_ATP_BIND_1"/>
    <property type="match status" value="1"/>
</dbReference>
<dbReference type="CDD" id="cd18791">
    <property type="entry name" value="SF2_C_RHA"/>
    <property type="match status" value="1"/>
</dbReference>
<dbReference type="STRING" id="1524254.PHACT_08845"/>
<evidence type="ECO:0000256" key="2">
    <source>
        <dbReference type="ARBA" id="ARBA00022801"/>
    </source>
</evidence>
<dbReference type="Gene3D" id="3.40.50.300">
    <property type="entry name" value="P-loop containing nucleotide triphosphate hydrolases"/>
    <property type="match status" value="2"/>
</dbReference>
<dbReference type="NCBIfam" id="TIGR01970">
    <property type="entry name" value="DEAH_box_HrpB"/>
    <property type="match status" value="1"/>
</dbReference>
<proteinExistence type="predicted"/>
<dbReference type="RefSeq" id="WP_070117046.1">
    <property type="nucleotide sequence ID" value="NZ_MASR01000001.1"/>
</dbReference>
<dbReference type="InterPro" id="IPR049614">
    <property type="entry name" value="HrpB_DEXH"/>
</dbReference>
<dbReference type="Gene3D" id="1.20.120.1080">
    <property type="match status" value="1"/>
</dbReference>
<dbReference type="InterPro" id="IPR027417">
    <property type="entry name" value="P-loop_NTPase"/>
</dbReference>
<dbReference type="InterPro" id="IPR001650">
    <property type="entry name" value="Helicase_C-like"/>
</dbReference>
<feature type="region of interest" description="Disordered" evidence="5">
    <location>
        <begin position="800"/>
        <end position="820"/>
    </location>
</feature>
<accession>A0A1E8CL99</accession>
<dbReference type="InterPro" id="IPR011545">
    <property type="entry name" value="DEAD/DEAH_box_helicase_dom"/>
</dbReference>
<keyword evidence="3 8" id="KW-0347">Helicase</keyword>
<dbReference type="OrthoDB" id="9805617at2"/>
<dbReference type="SMART" id="SM00487">
    <property type="entry name" value="DEXDc"/>
    <property type="match status" value="1"/>
</dbReference>
<feature type="domain" description="Helicase C-terminal" evidence="7">
    <location>
        <begin position="212"/>
        <end position="374"/>
    </location>
</feature>
<dbReference type="InterPro" id="IPR056329">
    <property type="entry name" value="CON_HrpB"/>
</dbReference>
<evidence type="ECO:0000256" key="1">
    <source>
        <dbReference type="ARBA" id="ARBA00022741"/>
    </source>
</evidence>
<dbReference type="EMBL" id="MASR01000001">
    <property type="protein sequence ID" value="OFE13230.1"/>
    <property type="molecule type" value="Genomic_DNA"/>
</dbReference>
<dbReference type="GO" id="GO:0005524">
    <property type="term" value="F:ATP binding"/>
    <property type="evidence" value="ECO:0007669"/>
    <property type="project" value="UniProtKB-KW"/>
</dbReference>
<dbReference type="PROSITE" id="PS51194">
    <property type="entry name" value="HELICASE_CTER"/>
    <property type="match status" value="1"/>
</dbReference>
<dbReference type="Pfam" id="PF24473">
    <property type="entry name" value="CON_HrpB"/>
    <property type="match status" value="1"/>
</dbReference>
<sequence length="820" mass="91028">MTRADAPLPIDAVLPALRASLQQQANCVLVAQPGAGKTTRVPLALLTDTPDQKRWLLLEPRRIAARLAAGFMAEQLGERVGETVGYRVRGDSQVSANTRIEVVTQGILTRILQDDPTLDGIAGLIFDEFHERSLDADLGLALALDVQQGLRPDLRILVMSATLDTDALLRTLGETTPIIDCPGQSWPVTTAYRPAPTNNNRHDNAASHQTAVIREALSAQDGDVLVFLPGQAEIRRLQRQLDNLAPDIDVHALHGQLPLAEQQQVLRGSLRNRRRVILSTAIAESSVTVPGVRIVVDAGRERVPVFQPRSGLTRLDTRTVNRASADQRRGRAGRQGPGLCYRLWSQEQVLTSHREAEMLQSDLSSLVFELARWGVTDVSTLRWMTPPPAAALSSCRDMLLSLDLLEPNGSLTVLGQRCAEWPTHPRFALMLEFSRQQSAMVAAACWLVAWLEERPGESTLDMALCLASRPRQQTHGSAGRWRHMAQQWARRMRCQLDDADLNQAPALLARGFPERIAQNQGDGRFKLASGGQALLPEHHALRNQELLVAIDLDGQASAARVFHAIAISRDVLLQTLPAAAVWQDRVYWDDRSGQLIAEQQQRLGELVLATRQPVAGPGNLSPDVVSRALLEALRRNGLPWTDDDRALMGRLRLLHKTLGKPWPEVTDEALHADLENWLLPHLSGLRRLDQVKRLPLSRLFVQSLDWALQAQLDQLVPTHLQVPSGSSIRLDYSGDEPVLAVKLQEMFGQTDTPTIINGRVPLLIHLLSPARRPVQVTRDLAGFWAGSYFEVRKDLRGRYPKHPWPDDPLQAPATRFTKKR</sequence>
<comment type="caution">
    <text evidence="8">The sequence shown here is derived from an EMBL/GenBank/DDBJ whole genome shotgun (WGS) entry which is preliminary data.</text>
</comment>
<gene>
    <name evidence="8" type="ORF">PHACT_08845</name>
</gene>
<dbReference type="FunFam" id="3.40.50.300:FF:002125">
    <property type="entry name" value="ATP-dependent helicase HrpB"/>
    <property type="match status" value="1"/>
</dbReference>
<feature type="domain" description="Helicase ATP-binding" evidence="6">
    <location>
        <begin position="18"/>
        <end position="169"/>
    </location>
</feature>
<dbReference type="SUPFAM" id="SSF52540">
    <property type="entry name" value="P-loop containing nucleoside triphosphate hydrolases"/>
    <property type="match status" value="1"/>
</dbReference>
<dbReference type="Pfam" id="PF00271">
    <property type="entry name" value="Helicase_C"/>
    <property type="match status" value="1"/>
</dbReference>
<protein>
    <submittedName>
        <fullName evidence="8">ATP-dependent helicase HrpB</fullName>
    </submittedName>
</protein>
<name>A0A1E8CL99_9GAMM</name>
<dbReference type="GO" id="GO:0016787">
    <property type="term" value="F:hydrolase activity"/>
    <property type="evidence" value="ECO:0007669"/>
    <property type="project" value="UniProtKB-KW"/>
</dbReference>
<organism evidence="8 9">
    <name type="scientific">Pseudohongiella acticola</name>
    <dbReference type="NCBI Taxonomy" id="1524254"/>
    <lineage>
        <taxon>Bacteria</taxon>
        <taxon>Pseudomonadati</taxon>
        <taxon>Pseudomonadota</taxon>
        <taxon>Gammaproteobacteria</taxon>
        <taxon>Pseudomonadales</taxon>
        <taxon>Pseudohongiellaceae</taxon>
        <taxon>Pseudohongiella</taxon>
    </lineage>
</organism>
<dbReference type="PANTHER" id="PTHR43519:SF1">
    <property type="entry name" value="ATP-DEPENDENT RNA HELICASE HRPB"/>
    <property type="match status" value="1"/>
</dbReference>
<keyword evidence="1" id="KW-0547">Nucleotide-binding</keyword>
<dbReference type="GO" id="GO:0003676">
    <property type="term" value="F:nucleic acid binding"/>
    <property type="evidence" value="ECO:0007669"/>
    <property type="project" value="InterPro"/>
</dbReference>
<evidence type="ECO:0000256" key="4">
    <source>
        <dbReference type="ARBA" id="ARBA00022840"/>
    </source>
</evidence>
<keyword evidence="4" id="KW-0067">ATP-binding</keyword>
<dbReference type="InterPro" id="IPR010225">
    <property type="entry name" value="HrpB"/>
</dbReference>
<evidence type="ECO:0000313" key="9">
    <source>
        <dbReference type="Proteomes" id="UP000175669"/>
    </source>
</evidence>